<sequence>MMVNIVFVVSCTEICIVVDEATRRSGVTAVLPSTGLVPAACYCNYVPHVETVVCRVERVYVPRGRTRHSSATRAPHSDAPHAAPRQAISTIDYRLRLSTIDTHYLLFEQLLEDGSSCFVGQQHTVYVY</sequence>
<protein>
    <submittedName>
        <fullName evidence="1">SFRICE_012114</fullName>
    </submittedName>
</protein>
<reference evidence="1" key="1">
    <citation type="submission" date="2016-07" db="EMBL/GenBank/DDBJ databases">
        <authorList>
            <person name="Bretaudeau A."/>
        </authorList>
    </citation>
    <scope>NUCLEOTIDE SEQUENCE</scope>
    <source>
        <strain evidence="1">Rice</strain>
        <tissue evidence="1">Whole body</tissue>
    </source>
</reference>
<evidence type="ECO:0000313" key="1">
    <source>
        <dbReference type="EMBL" id="SOQ44073.1"/>
    </source>
</evidence>
<proteinExistence type="predicted"/>
<dbReference type="EMBL" id="ODYU01004326">
    <property type="protein sequence ID" value="SOQ44073.1"/>
    <property type="molecule type" value="Genomic_DNA"/>
</dbReference>
<dbReference type="AlphaFoldDB" id="A0A2H1VTC2"/>
<name>A0A2H1VTC2_SPOFR</name>
<organism evidence="1">
    <name type="scientific">Spodoptera frugiperda</name>
    <name type="common">Fall armyworm</name>
    <dbReference type="NCBI Taxonomy" id="7108"/>
    <lineage>
        <taxon>Eukaryota</taxon>
        <taxon>Metazoa</taxon>
        <taxon>Ecdysozoa</taxon>
        <taxon>Arthropoda</taxon>
        <taxon>Hexapoda</taxon>
        <taxon>Insecta</taxon>
        <taxon>Pterygota</taxon>
        <taxon>Neoptera</taxon>
        <taxon>Endopterygota</taxon>
        <taxon>Lepidoptera</taxon>
        <taxon>Glossata</taxon>
        <taxon>Ditrysia</taxon>
        <taxon>Noctuoidea</taxon>
        <taxon>Noctuidae</taxon>
        <taxon>Amphipyrinae</taxon>
        <taxon>Spodoptera</taxon>
    </lineage>
</organism>
<gene>
    <name evidence="1" type="ORF">SFRICE_012114</name>
</gene>
<accession>A0A2H1VTC2</accession>